<evidence type="ECO:0000256" key="1">
    <source>
        <dbReference type="SAM" id="MobiDB-lite"/>
    </source>
</evidence>
<feature type="region of interest" description="Disordered" evidence="1">
    <location>
        <begin position="245"/>
        <end position="299"/>
    </location>
</feature>
<feature type="compositionally biased region" description="Polar residues" evidence="1">
    <location>
        <begin position="44"/>
        <end position="72"/>
    </location>
</feature>
<feature type="region of interest" description="Disordered" evidence="1">
    <location>
        <begin position="1"/>
        <end position="84"/>
    </location>
</feature>
<feature type="compositionally biased region" description="Polar residues" evidence="1">
    <location>
        <begin position="252"/>
        <end position="263"/>
    </location>
</feature>
<organism evidence="2 3">
    <name type="scientific">Pseudovirgaria hyperparasitica</name>
    <dbReference type="NCBI Taxonomy" id="470096"/>
    <lineage>
        <taxon>Eukaryota</taxon>
        <taxon>Fungi</taxon>
        <taxon>Dikarya</taxon>
        <taxon>Ascomycota</taxon>
        <taxon>Pezizomycotina</taxon>
        <taxon>Dothideomycetes</taxon>
        <taxon>Dothideomycetes incertae sedis</taxon>
        <taxon>Acrospermales</taxon>
        <taxon>Acrospermaceae</taxon>
        <taxon>Pseudovirgaria</taxon>
    </lineage>
</organism>
<name>A0A6A6W4L0_9PEZI</name>
<evidence type="ECO:0000313" key="3">
    <source>
        <dbReference type="Proteomes" id="UP000799437"/>
    </source>
</evidence>
<protein>
    <submittedName>
        <fullName evidence="2">Uncharacterized protein</fullName>
    </submittedName>
</protein>
<dbReference type="RefSeq" id="XP_033600319.1">
    <property type="nucleotide sequence ID" value="XM_033748198.1"/>
</dbReference>
<accession>A0A6A6W4L0</accession>
<feature type="compositionally biased region" description="Low complexity" evidence="1">
    <location>
        <begin position="73"/>
        <end position="84"/>
    </location>
</feature>
<gene>
    <name evidence="2" type="ORF">EJ05DRAFT_510744</name>
</gene>
<sequence>MTDAMSAAFMAMDQGSRPPQPERRISSKQDMPSTTDKVTPRGSLDSTHIATSFPGRSQPSLESPSRTGSYTLRSSPRSQRAASRSFQACQTLKLRNEEFGLVFTDVLDRPQYMHSKTRKEATLSRFKDGIALPVARTTYRHALRKNADIQMLAPDTPTTNVENPRPVAVPAVPLIVLTSDDEDAEEGNATHTKSIRNNFSGSSVVRDQHIELKHAPLSSVTKFTVPETPSATTENPMTLKWRTRAAMPSSPSPNTAQIKSSLGLQPRAPSPCDSPKLGPRPNGSPSSQRSSSSSTSMNSRDPKLILALTHRTAHNVIARLVRRDDAGLELQFGPEVRVDGQAGWNLDGHLVGGVVDESVVLATCLVVLRGMREGWGVV</sequence>
<feature type="compositionally biased region" description="Low complexity" evidence="1">
    <location>
        <begin position="284"/>
        <end position="299"/>
    </location>
</feature>
<dbReference type="GeneID" id="54489252"/>
<dbReference type="Proteomes" id="UP000799437">
    <property type="component" value="Unassembled WGS sequence"/>
</dbReference>
<dbReference type="AlphaFoldDB" id="A0A6A6W4L0"/>
<dbReference type="EMBL" id="ML996572">
    <property type="protein sequence ID" value="KAF2757868.1"/>
    <property type="molecule type" value="Genomic_DNA"/>
</dbReference>
<feature type="compositionally biased region" description="Polar residues" evidence="1">
    <location>
        <begin position="28"/>
        <end position="37"/>
    </location>
</feature>
<reference evidence="2" key="1">
    <citation type="journal article" date="2020" name="Stud. Mycol.">
        <title>101 Dothideomycetes genomes: a test case for predicting lifestyles and emergence of pathogens.</title>
        <authorList>
            <person name="Haridas S."/>
            <person name="Albert R."/>
            <person name="Binder M."/>
            <person name="Bloem J."/>
            <person name="Labutti K."/>
            <person name="Salamov A."/>
            <person name="Andreopoulos B."/>
            <person name="Baker S."/>
            <person name="Barry K."/>
            <person name="Bills G."/>
            <person name="Bluhm B."/>
            <person name="Cannon C."/>
            <person name="Castanera R."/>
            <person name="Culley D."/>
            <person name="Daum C."/>
            <person name="Ezra D."/>
            <person name="Gonzalez J."/>
            <person name="Henrissat B."/>
            <person name="Kuo A."/>
            <person name="Liang C."/>
            <person name="Lipzen A."/>
            <person name="Lutzoni F."/>
            <person name="Magnuson J."/>
            <person name="Mondo S."/>
            <person name="Nolan M."/>
            <person name="Ohm R."/>
            <person name="Pangilinan J."/>
            <person name="Park H.-J."/>
            <person name="Ramirez L."/>
            <person name="Alfaro M."/>
            <person name="Sun H."/>
            <person name="Tritt A."/>
            <person name="Yoshinaga Y."/>
            <person name="Zwiers L.-H."/>
            <person name="Turgeon B."/>
            <person name="Goodwin S."/>
            <person name="Spatafora J."/>
            <person name="Crous P."/>
            <person name="Grigoriev I."/>
        </authorList>
    </citation>
    <scope>NUCLEOTIDE SEQUENCE</scope>
    <source>
        <strain evidence="2">CBS 121739</strain>
    </source>
</reference>
<keyword evidence="3" id="KW-1185">Reference proteome</keyword>
<proteinExistence type="predicted"/>
<evidence type="ECO:0000313" key="2">
    <source>
        <dbReference type="EMBL" id="KAF2757868.1"/>
    </source>
</evidence>